<comment type="subcellular location">
    <subcellularLocation>
        <location evidence="3">Cytoplasm</location>
    </subcellularLocation>
</comment>
<dbReference type="PIRSF" id="PIRSF009467">
    <property type="entry name" value="Ureas_acces_UreF"/>
    <property type="match status" value="1"/>
</dbReference>
<reference evidence="4" key="1">
    <citation type="submission" date="2021-04" db="EMBL/GenBank/DDBJ databases">
        <title>Complete genome sequence for Sulfitobacter sp. strain JK7-1.</title>
        <authorList>
            <person name="Park S.-J."/>
        </authorList>
    </citation>
    <scope>NUCLEOTIDE SEQUENCE</scope>
    <source>
        <strain evidence="4">JK7-1</strain>
    </source>
</reference>
<proteinExistence type="inferred from homology"/>
<organism evidence="4 5">
    <name type="scientific">Sulfitobacter albidus</name>
    <dbReference type="NCBI Taxonomy" id="2829501"/>
    <lineage>
        <taxon>Bacteria</taxon>
        <taxon>Pseudomonadati</taxon>
        <taxon>Pseudomonadota</taxon>
        <taxon>Alphaproteobacteria</taxon>
        <taxon>Rhodobacterales</taxon>
        <taxon>Roseobacteraceae</taxon>
        <taxon>Sulfitobacter</taxon>
    </lineage>
</organism>
<dbReference type="EMBL" id="CP073581">
    <property type="protein sequence ID" value="QUJ77237.1"/>
    <property type="molecule type" value="Genomic_DNA"/>
</dbReference>
<evidence type="ECO:0000313" key="5">
    <source>
        <dbReference type="Proteomes" id="UP000683291"/>
    </source>
</evidence>
<dbReference type="Pfam" id="PF01730">
    <property type="entry name" value="UreF"/>
    <property type="match status" value="1"/>
</dbReference>
<keyword evidence="5" id="KW-1185">Reference proteome</keyword>
<dbReference type="InterPro" id="IPR038277">
    <property type="entry name" value="UreF_sf"/>
</dbReference>
<dbReference type="KEGG" id="sual:KDD17_04250"/>
<dbReference type="AlphaFoldDB" id="A0A975PMW4"/>
<dbReference type="PANTHER" id="PTHR33620">
    <property type="entry name" value="UREASE ACCESSORY PROTEIN F"/>
    <property type="match status" value="1"/>
</dbReference>
<evidence type="ECO:0000256" key="2">
    <source>
        <dbReference type="ARBA" id="ARBA00023186"/>
    </source>
</evidence>
<keyword evidence="1 3" id="KW-0996">Nickel insertion</keyword>
<comment type="similarity">
    <text evidence="3">Belongs to the UreF family.</text>
</comment>
<dbReference type="HAMAP" id="MF_01385">
    <property type="entry name" value="UreF"/>
    <property type="match status" value="1"/>
</dbReference>
<dbReference type="GO" id="GO:0016151">
    <property type="term" value="F:nickel cation binding"/>
    <property type="evidence" value="ECO:0007669"/>
    <property type="project" value="UniProtKB-UniRule"/>
</dbReference>
<comment type="subunit">
    <text evidence="3">UreD, UreF and UreG form a complex that acts as a GTP-hydrolysis-dependent molecular chaperone, activating the urease apoprotein by helping to assemble the nickel containing metallocenter of UreC. The UreE protein probably delivers the nickel.</text>
</comment>
<evidence type="ECO:0000256" key="1">
    <source>
        <dbReference type="ARBA" id="ARBA00022988"/>
    </source>
</evidence>
<dbReference type="InterPro" id="IPR002639">
    <property type="entry name" value="UreF"/>
</dbReference>
<dbReference type="RefSeq" id="WP_212705432.1">
    <property type="nucleotide sequence ID" value="NZ_CP073581.1"/>
</dbReference>
<evidence type="ECO:0000256" key="3">
    <source>
        <dbReference type="HAMAP-Rule" id="MF_01385"/>
    </source>
</evidence>
<comment type="function">
    <text evidence="3">Required for maturation of urease via the functional incorporation of the urease nickel metallocenter.</text>
</comment>
<accession>A0A975PMW4</accession>
<dbReference type="Gene3D" id="1.10.4190.10">
    <property type="entry name" value="Urease accessory protein UreF"/>
    <property type="match status" value="1"/>
</dbReference>
<gene>
    <name evidence="3" type="primary">ureF</name>
    <name evidence="4" type="ORF">KDD17_04250</name>
</gene>
<name>A0A975PMW4_9RHOB</name>
<keyword evidence="3" id="KW-0963">Cytoplasm</keyword>
<dbReference type="Proteomes" id="UP000683291">
    <property type="component" value="Chromosome 1"/>
</dbReference>
<dbReference type="GO" id="GO:0005737">
    <property type="term" value="C:cytoplasm"/>
    <property type="evidence" value="ECO:0007669"/>
    <property type="project" value="UniProtKB-SubCell"/>
</dbReference>
<protein>
    <recommendedName>
        <fullName evidence="3">Urease accessory protein UreF</fullName>
    </recommendedName>
</protein>
<keyword evidence="2 3" id="KW-0143">Chaperone</keyword>
<dbReference type="PANTHER" id="PTHR33620:SF1">
    <property type="entry name" value="UREASE ACCESSORY PROTEIN F"/>
    <property type="match status" value="1"/>
</dbReference>
<sequence>MSTEATLILTQWMSPAYPLGSFAYSHGMETEIAARTLHDAAGVQAWIGAVLRHGAGQSDAVLLRAGFGSDASGVREVDAIARAYAGSAERLEETVQQGVAFALTTSAIWGIDVPPLTHPVAVGYAAGQMDLPLDLTVTMYLQSFAANLVSCAVRAVPLGQTEGQRMTATLVQTAAEVATASAGIPLEDLGACAFAADIAAMRHETLEPRIFRT</sequence>
<evidence type="ECO:0000313" key="4">
    <source>
        <dbReference type="EMBL" id="QUJ77237.1"/>
    </source>
</evidence>